<feature type="compositionally biased region" description="Polar residues" evidence="4">
    <location>
        <begin position="1274"/>
        <end position="1283"/>
    </location>
</feature>
<feature type="compositionally biased region" description="Low complexity" evidence="4">
    <location>
        <begin position="1845"/>
        <end position="1858"/>
    </location>
</feature>
<dbReference type="Pfam" id="PF00023">
    <property type="entry name" value="Ank"/>
    <property type="match status" value="1"/>
</dbReference>
<feature type="region of interest" description="Disordered" evidence="4">
    <location>
        <begin position="1272"/>
        <end position="1541"/>
    </location>
</feature>
<dbReference type="Gene3D" id="3.40.50.300">
    <property type="entry name" value="P-loop containing nucleotide triphosphate hydrolases"/>
    <property type="match status" value="1"/>
</dbReference>
<dbReference type="Pfam" id="PF12796">
    <property type="entry name" value="Ank_2"/>
    <property type="match status" value="2"/>
</dbReference>
<feature type="compositionally biased region" description="Acidic residues" evidence="4">
    <location>
        <begin position="1794"/>
        <end position="1839"/>
    </location>
</feature>
<feature type="compositionally biased region" description="Basic and acidic residues" evidence="4">
    <location>
        <begin position="1459"/>
        <end position="1470"/>
    </location>
</feature>
<keyword evidence="7" id="KW-1185">Reference proteome</keyword>
<feature type="compositionally biased region" description="Polar residues" evidence="4">
    <location>
        <begin position="1507"/>
        <end position="1527"/>
    </location>
</feature>
<evidence type="ECO:0000259" key="5">
    <source>
        <dbReference type="Pfam" id="PF24883"/>
    </source>
</evidence>
<dbReference type="EMBL" id="JABEYC010000042">
    <property type="protein sequence ID" value="KAF4983898.1"/>
    <property type="molecule type" value="Genomic_DNA"/>
</dbReference>
<feature type="repeat" description="ANK" evidence="3">
    <location>
        <begin position="770"/>
        <end position="802"/>
    </location>
</feature>
<feature type="compositionally biased region" description="Polar residues" evidence="4">
    <location>
        <begin position="997"/>
        <end position="1007"/>
    </location>
</feature>
<feature type="repeat" description="ANK" evidence="3">
    <location>
        <begin position="737"/>
        <end position="769"/>
    </location>
</feature>
<name>A0A8H4UU10_9HYPO</name>
<feature type="compositionally biased region" description="Polar residues" evidence="4">
    <location>
        <begin position="1"/>
        <end position="19"/>
    </location>
</feature>
<dbReference type="InterPro" id="IPR036770">
    <property type="entry name" value="Ankyrin_rpt-contain_sf"/>
</dbReference>
<dbReference type="PANTHER" id="PTHR24198:SF165">
    <property type="entry name" value="ANKYRIN REPEAT-CONTAINING PROTEIN-RELATED"/>
    <property type="match status" value="1"/>
</dbReference>
<feature type="region of interest" description="Disordered" evidence="4">
    <location>
        <begin position="1016"/>
        <end position="1083"/>
    </location>
</feature>
<feature type="repeat" description="ANK" evidence="3">
    <location>
        <begin position="869"/>
        <end position="901"/>
    </location>
</feature>
<dbReference type="PROSITE" id="PS50088">
    <property type="entry name" value="ANK_REPEAT"/>
    <property type="match status" value="6"/>
</dbReference>
<reference evidence="6" key="2">
    <citation type="submission" date="2020-05" db="EMBL/GenBank/DDBJ databases">
        <authorList>
            <person name="Kim H.-S."/>
            <person name="Proctor R.H."/>
            <person name="Brown D.W."/>
        </authorList>
    </citation>
    <scope>NUCLEOTIDE SEQUENCE</scope>
    <source>
        <strain evidence="6">NRRL 22465</strain>
    </source>
</reference>
<feature type="compositionally biased region" description="Polar residues" evidence="4">
    <location>
        <begin position="1147"/>
        <end position="1161"/>
    </location>
</feature>
<feature type="compositionally biased region" description="Low complexity" evidence="4">
    <location>
        <begin position="1591"/>
        <end position="1601"/>
    </location>
</feature>
<reference evidence="6" key="1">
    <citation type="journal article" date="2020" name="BMC Genomics">
        <title>Correction to: Identification and distribution of gene clusters required for synthesis of sphingolipid metabolism inhibitors in diverse species of the filamentous fungus Fusarium.</title>
        <authorList>
            <person name="Kim H.S."/>
            <person name="Lohmar J.M."/>
            <person name="Busman M."/>
            <person name="Brown D.W."/>
            <person name="Naumann T.A."/>
            <person name="Divon H.H."/>
            <person name="Lysoe E."/>
            <person name="Uhlig S."/>
            <person name="Proctor R.H."/>
        </authorList>
    </citation>
    <scope>NUCLEOTIDE SEQUENCE</scope>
    <source>
        <strain evidence="6">NRRL 22465</strain>
    </source>
</reference>
<feature type="compositionally biased region" description="Polar residues" evidence="4">
    <location>
        <begin position="61"/>
        <end position="74"/>
    </location>
</feature>
<proteinExistence type="predicted"/>
<dbReference type="SUPFAM" id="SSF48403">
    <property type="entry name" value="Ankyrin repeat"/>
    <property type="match status" value="1"/>
</dbReference>
<feature type="region of interest" description="Disordered" evidence="4">
    <location>
        <begin position="1"/>
        <end position="74"/>
    </location>
</feature>
<evidence type="ECO:0000313" key="7">
    <source>
        <dbReference type="Proteomes" id="UP000635477"/>
    </source>
</evidence>
<evidence type="ECO:0000256" key="4">
    <source>
        <dbReference type="SAM" id="MobiDB-lite"/>
    </source>
</evidence>
<feature type="compositionally biased region" description="Low complexity" evidence="4">
    <location>
        <begin position="1345"/>
        <end position="1362"/>
    </location>
</feature>
<comment type="caution">
    <text evidence="6">The sequence shown here is derived from an EMBL/GenBank/DDBJ whole genome shotgun (WGS) entry which is preliminary data.</text>
</comment>
<dbReference type="OrthoDB" id="539213at2759"/>
<evidence type="ECO:0000256" key="3">
    <source>
        <dbReference type="PROSITE-ProRule" id="PRU00023"/>
    </source>
</evidence>
<feature type="region of interest" description="Disordered" evidence="4">
    <location>
        <begin position="1559"/>
        <end position="1915"/>
    </location>
</feature>
<feature type="compositionally biased region" description="Low complexity" evidence="4">
    <location>
        <begin position="1289"/>
        <end position="1300"/>
    </location>
</feature>
<feature type="repeat" description="ANK" evidence="3">
    <location>
        <begin position="803"/>
        <end position="835"/>
    </location>
</feature>
<keyword evidence="1" id="KW-0677">Repeat</keyword>
<dbReference type="PANTHER" id="PTHR24198">
    <property type="entry name" value="ANKYRIN REPEAT AND PROTEIN KINASE DOMAIN-CONTAINING PROTEIN"/>
    <property type="match status" value="1"/>
</dbReference>
<gene>
    <name evidence="6" type="ORF">FZEAL_774</name>
</gene>
<dbReference type="Proteomes" id="UP000635477">
    <property type="component" value="Unassembled WGS sequence"/>
</dbReference>
<evidence type="ECO:0000313" key="6">
    <source>
        <dbReference type="EMBL" id="KAF4983898.1"/>
    </source>
</evidence>
<organism evidence="6 7">
    <name type="scientific">Fusarium zealandicum</name>
    <dbReference type="NCBI Taxonomy" id="1053134"/>
    <lineage>
        <taxon>Eukaryota</taxon>
        <taxon>Fungi</taxon>
        <taxon>Dikarya</taxon>
        <taxon>Ascomycota</taxon>
        <taxon>Pezizomycotina</taxon>
        <taxon>Sordariomycetes</taxon>
        <taxon>Hypocreomycetidae</taxon>
        <taxon>Hypocreales</taxon>
        <taxon>Nectriaceae</taxon>
        <taxon>Fusarium</taxon>
        <taxon>Fusarium staphyleae species complex</taxon>
    </lineage>
</organism>
<dbReference type="InterPro" id="IPR027417">
    <property type="entry name" value="P-loop_NTPase"/>
</dbReference>
<feature type="compositionally biased region" description="Acidic residues" evidence="4">
    <location>
        <begin position="1656"/>
        <end position="1671"/>
    </location>
</feature>
<feature type="compositionally biased region" description="Low complexity" evidence="4">
    <location>
        <begin position="1628"/>
        <end position="1646"/>
    </location>
</feature>
<sequence length="1915" mass="206478">MSFAASSEPFQAYQSSANRNTRHDPDSYHISSFTDGSAYDGNGTFSTMSTPRVIDAPPQPQRSNHATGNRKTMTKSIETTTAKPQEGQFMHFYLPSPHILLLTPRFQALPAAEPDIHAGQAAFLGSFMFSAMTRNINATNSRDTQSCEWLFNDPSFSHWSTSKHGLLWLRGPQGSGKSTLLRQAMQSTLDTEPDSVHLYYAFTSNGTDLPRSRLGLLRALLYQLVPRFPEVFDDLKAKFERIKAALTIGQRVSWSAQELFDELIKSLPRILKTQSLRIYIDSNDHCGDDAAKKLLQDFAKLTQKSPTPKNEVGVFQGIGILFSSIDYPLKAPFPLSSVQLDDKNGPNITRYVRHQLYNMDPGIHDTILTRAGGSFLSARLLVTYFKLCNTLPSSIAQQPSPGAIDLPSTLDALFQDIVFYSGGQASTVFKWCCLSSRPLTLAELRIALAMEAPLRFATLGDILQAPSFIEHGRDTTFESWIKITSWGLLEIVVFGDQKVVKPVHESIASFFISKGLAMLSDSFNDSQTPDELVAQAHQSLANCCIRYLVLAFKEAGCDGENSGHPALQFVEHAGSAWSHHLVASNLKTSGASKILQLMEWPSQSILDGFIKLELQESGVLDVQPLLTPTLRDTPAGAMWAHFFALLGHVHLLLAVVKKAGQVTLEIQDAQKGTPLHLAALRGHSTVLKQLIKKGADTSIQAAGGQTALHFAILQDHAGAQKVLIEHNPELVSVLNDMLQTPLFSAVLSGSPSSLKLLFDKGADARVQDYLDSSLLHYGAIMGKSSLFQLLLERGADINAQNADACTPLHIAILENQTSIVRLLLNQGARADVTDNIGRTALHVASLTGNKTCVQRLLENKVSVDAKDSYGQSALVYAVQGRHANVVKMLLGAKANINARDQHGFTVLILAVLACDEKLAKVLLEASPDLERLSPENYTVIVYALYRENGVSQLSEEEQSMASLLFKRYGKRYTVWHSEWKKCHETFLSEYGNKKQASKPNSGSSDKQPLTKDTIATPQQRVAPQDPRANTQGTPQSQLPFNTRSQGLDKQTRPVSELRSMSASTRDEFTGGGNAHTSQANSSSTPLCLVPGGHMRPQGLQMGRPGGPARVSSSPMPSKGDYENRGGSPFTLEQRSQTIMETRDHTQFTRPSESPQLSSRSNPRMLPSAFEDSSMGHRQPSNFPQSLMAGPPVSRHACSNTYVAYSTGMGATPVETLQKFNPIQQQGPPHPSVMTPGAASQAAKLSGQPAYRHSSPSGQAFKLQNERATHFNMHSGYSDNTQGPATGVESSSGPQSRPSQPLYAQCYGQTTVRKPMPGQKTITSSGPPQGITRKALGGDNTRQFASGQSGQLPHGHSQQQQQQAMNINTSGPAPDFSQPTGFGGPQSHVKPNTGMPRQQGQQFPAPVVGPRQSTPNLGSIGGVASSAQHGGPPPKTGMPLRKKPISSAAPPAGGLPVTKKTKEGEALKQNRLDLSTVPRGFPVSKPKTKSLGQASGDKKPSHAEKTKSSGSRSLFGSTGEISSKSQESGKFPGAGTIAAGGAGLATGAIGSYLISSHIHNEHTAESHTSNTTHHSYTEHNHELYQSEASVTESIPSSPVNPSEPEPSESEPSDLGPSDPELSDPERSGPESSVHSGSASESKSLSGEDNLEEHDWGMDTDSDDGPQEADFQSEAESSDHGYSEPEVAEQLDTTSDSDNEESEGTDSDEEFPGSPYLSDNDGDSGDYPHDGEQDTYQSDGSLSGYGDPYADQEPAYMETSDDAQSLSYQEDSSEEGSENSDPEQSDNAHSISLQEDGSEDVDQEQSDDEPDVEESGNTDGVSDGDSDSDSGGDGDSDDGEEVHEYVDQGAYQQQYYGQQEAVEESAPGSDGDGEEDAIQYYGGDDEGECTGGEVYDGGEVEDGYDDYEGGGYGEGYY</sequence>
<dbReference type="PROSITE" id="PS50297">
    <property type="entry name" value="ANK_REP_REGION"/>
    <property type="match status" value="5"/>
</dbReference>
<feature type="region of interest" description="Disordered" evidence="4">
    <location>
        <begin position="991"/>
        <end position="1010"/>
    </location>
</feature>
<feature type="repeat" description="ANK" evidence="3">
    <location>
        <begin position="670"/>
        <end position="702"/>
    </location>
</feature>
<protein>
    <recommendedName>
        <fullName evidence="5">Nephrocystin 3-like N-terminal domain-containing protein</fullName>
    </recommendedName>
</protein>
<dbReference type="InterPro" id="IPR002110">
    <property type="entry name" value="Ankyrin_rpt"/>
</dbReference>
<evidence type="ECO:0000256" key="1">
    <source>
        <dbReference type="ARBA" id="ARBA00022737"/>
    </source>
</evidence>
<feature type="compositionally biased region" description="Acidic residues" evidence="4">
    <location>
        <begin position="1693"/>
        <end position="1709"/>
    </location>
</feature>
<feature type="compositionally biased region" description="Basic and acidic residues" evidence="4">
    <location>
        <begin position="1495"/>
        <end position="1506"/>
    </location>
</feature>
<dbReference type="Gene3D" id="1.25.40.20">
    <property type="entry name" value="Ankyrin repeat-containing domain"/>
    <property type="match status" value="2"/>
</dbReference>
<dbReference type="InterPro" id="IPR056884">
    <property type="entry name" value="NPHP3-like_N"/>
</dbReference>
<dbReference type="Pfam" id="PF24883">
    <property type="entry name" value="NPHP3_N"/>
    <property type="match status" value="1"/>
</dbReference>
<feature type="compositionally biased region" description="Polar residues" evidence="4">
    <location>
        <begin position="1074"/>
        <end position="1083"/>
    </location>
</feature>
<feature type="region of interest" description="Disordered" evidence="4">
    <location>
        <begin position="1102"/>
        <end position="1130"/>
    </location>
</feature>
<feature type="compositionally biased region" description="Acidic residues" evidence="4">
    <location>
        <begin position="1769"/>
        <end position="1782"/>
    </location>
</feature>
<feature type="compositionally biased region" description="Basic and acidic residues" evidence="4">
    <location>
        <begin position="1574"/>
        <end position="1583"/>
    </location>
</feature>
<dbReference type="SMART" id="SM00248">
    <property type="entry name" value="ANK"/>
    <property type="match status" value="8"/>
</dbReference>
<feature type="repeat" description="ANK" evidence="3">
    <location>
        <begin position="836"/>
        <end position="868"/>
    </location>
</feature>
<feature type="compositionally biased region" description="Acidic residues" evidence="4">
    <location>
        <begin position="1869"/>
        <end position="1886"/>
    </location>
</feature>
<accession>A0A8H4UU10</accession>
<feature type="compositionally biased region" description="Acidic residues" evidence="4">
    <location>
        <begin position="1894"/>
        <end position="1906"/>
    </location>
</feature>
<keyword evidence="2 3" id="KW-0040">ANK repeat</keyword>
<evidence type="ECO:0000256" key="2">
    <source>
        <dbReference type="ARBA" id="ARBA00023043"/>
    </source>
</evidence>
<feature type="compositionally biased region" description="Polar residues" evidence="4">
    <location>
        <begin position="1016"/>
        <end position="1048"/>
    </location>
</feature>
<feature type="domain" description="Nephrocystin 3-like N-terminal" evidence="5">
    <location>
        <begin position="146"/>
        <end position="307"/>
    </location>
</feature>
<feature type="region of interest" description="Disordered" evidence="4">
    <location>
        <begin position="1143"/>
        <end position="1176"/>
    </location>
</feature>
<dbReference type="PRINTS" id="PR01415">
    <property type="entry name" value="ANKYRIN"/>
</dbReference>